<feature type="binding site" evidence="6">
    <location>
        <position position="63"/>
    </location>
    <ligand>
        <name>Ni(2+)</name>
        <dbReference type="ChEBI" id="CHEBI:49786"/>
    </ligand>
</feature>
<feature type="binding site" evidence="6">
    <location>
        <position position="66"/>
    </location>
    <ligand>
        <name>Fe cation</name>
        <dbReference type="ChEBI" id="CHEBI:24875"/>
    </ligand>
</feature>
<evidence type="ECO:0008006" key="9">
    <source>
        <dbReference type="Google" id="ProtNLM"/>
    </source>
</evidence>
<name>A0A8T4C6H3_9ARCH</name>
<dbReference type="PANTHER" id="PTHR43600">
    <property type="entry name" value="COENZYME F420 HYDROGENASE, SUBUNIT ALPHA"/>
    <property type="match status" value="1"/>
</dbReference>
<evidence type="ECO:0000313" key="7">
    <source>
        <dbReference type="EMBL" id="MBM3281784.1"/>
    </source>
</evidence>
<dbReference type="PANTHER" id="PTHR43600:SF2">
    <property type="entry name" value="F420-NON-REDUCING HYDROGENASE VHU SUBUNIT A"/>
    <property type="match status" value="1"/>
</dbReference>
<feature type="binding site" evidence="6">
    <location>
        <position position="367"/>
    </location>
    <ligand>
        <name>Mg(2+)</name>
        <dbReference type="ChEBI" id="CHEBI:18420"/>
    </ligand>
</feature>
<organism evidence="7 8">
    <name type="scientific">Candidatus Iainarchaeum sp</name>
    <dbReference type="NCBI Taxonomy" id="3101447"/>
    <lineage>
        <taxon>Archaea</taxon>
        <taxon>Candidatus Iainarchaeota</taxon>
        <taxon>Candidatus Iainarchaeia</taxon>
        <taxon>Candidatus Iainarchaeales</taxon>
        <taxon>Candidatus Iainarchaeaceae</taxon>
        <taxon>Candidatus Iainarchaeum</taxon>
    </lineage>
</organism>
<keyword evidence="3 6" id="KW-0533">Nickel</keyword>
<evidence type="ECO:0000256" key="5">
    <source>
        <dbReference type="ARBA" id="ARBA00023002"/>
    </source>
</evidence>
<accession>A0A8T4C6H3</accession>
<evidence type="ECO:0000256" key="4">
    <source>
        <dbReference type="ARBA" id="ARBA00022723"/>
    </source>
</evidence>
<evidence type="ECO:0000313" key="8">
    <source>
        <dbReference type="Proteomes" id="UP000774699"/>
    </source>
</evidence>
<dbReference type="AlphaFoldDB" id="A0A8T4C6H3"/>
<dbReference type="GO" id="GO:0008901">
    <property type="term" value="F:ferredoxin hydrogenase activity"/>
    <property type="evidence" value="ECO:0007669"/>
    <property type="project" value="InterPro"/>
</dbReference>
<evidence type="ECO:0000256" key="1">
    <source>
        <dbReference type="ARBA" id="ARBA00001967"/>
    </source>
</evidence>
<comment type="cofactor">
    <cofactor evidence="6">
        <name>Fe cation</name>
        <dbReference type="ChEBI" id="CHEBI:24875"/>
    </cofactor>
</comment>
<comment type="similarity">
    <text evidence="2">Belongs to the [NiFe]/[NiFeSe] hydrogenase large subunit family.</text>
</comment>
<comment type="cofactor">
    <cofactor evidence="1 6">
        <name>Ni(2+)</name>
        <dbReference type="ChEBI" id="CHEBI:49786"/>
    </cofactor>
</comment>
<dbReference type="Pfam" id="PF00374">
    <property type="entry name" value="NiFeSe_Hases"/>
    <property type="match status" value="2"/>
</dbReference>
<dbReference type="GO" id="GO:0016151">
    <property type="term" value="F:nickel cation binding"/>
    <property type="evidence" value="ECO:0007669"/>
    <property type="project" value="InterPro"/>
</dbReference>
<keyword evidence="4 6" id="KW-0479">Metal-binding</keyword>
<feature type="binding site" evidence="6">
    <location>
        <position position="412"/>
    </location>
    <ligand>
        <name>Ni(2+)</name>
        <dbReference type="ChEBI" id="CHEBI:49786"/>
    </ligand>
</feature>
<proteinExistence type="inferred from homology"/>
<sequence length="425" mass="48068">MKDVDISIQNITKIEGHASLDIQVRDNKVKHVQLMFTENKRFFTQAIRGRSIDVLSQSVARICGTCSIAHTMCCIEGIEKALNIIPSEQTQVLKQLTMDGLMIRDHALHIYLFSLPDVFSVDSVLDFTPEHTHFLHDSFDIKRAGNKLSTIVAGRAVHAPFPGVGGYAQVPKKDDLKAIIPDLKLAREKLVGVLDEYYNCPVDYTRSTDFVALVGDKFDFLEGDIVSSDGDVVKEKDYFSHLEKNVVPYSQAVGYKFEGDTYMVGALARINLNKKGLHKDTKRDAKKYLRVFPSKNIFHNNLAQGIEIMHCIDHALETIESFDFKPEPKQTFEKKACEGVGVIEAPRGTLYYHIDMDSNGMVKEGNIIVPTQQNQINMEQDIAVLVERLLKTHSKEQIKYEIEKLVRAYDPCISCATHFLEVNWT</sequence>
<feature type="binding site" evidence="6">
    <location>
        <position position="415"/>
    </location>
    <ligand>
        <name>Fe cation</name>
        <dbReference type="ChEBI" id="CHEBI:24875"/>
    </ligand>
</feature>
<reference evidence="7" key="1">
    <citation type="submission" date="2019-03" db="EMBL/GenBank/DDBJ databases">
        <title>Lake Tanganyika Metagenome-Assembled Genomes (MAGs).</title>
        <authorList>
            <person name="Tran P."/>
        </authorList>
    </citation>
    <scope>NUCLEOTIDE SEQUENCE</scope>
    <source>
        <strain evidence="7">M_DeepCast_50m_m2_156</strain>
    </source>
</reference>
<dbReference type="SUPFAM" id="SSF56762">
    <property type="entry name" value="HydB/Nqo4-like"/>
    <property type="match status" value="1"/>
</dbReference>
<evidence type="ECO:0000256" key="2">
    <source>
        <dbReference type="ARBA" id="ARBA00009292"/>
    </source>
</evidence>
<dbReference type="Gene3D" id="1.10.645.10">
    <property type="entry name" value="Cytochrome-c3 Hydrogenase, chain B"/>
    <property type="match status" value="1"/>
</dbReference>
<dbReference type="InterPro" id="IPR018194">
    <property type="entry name" value="Ni-dep_hyd_lsu_Ni_BS"/>
</dbReference>
<dbReference type="InterPro" id="IPR029014">
    <property type="entry name" value="NiFe-Hase_large"/>
</dbReference>
<feature type="binding site" evidence="6">
    <location>
        <position position="418"/>
    </location>
    <ligand>
        <name>Mg(2+)</name>
        <dbReference type="ChEBI" id="CHEBI:18420"/>
    </ligand>
</feature>
<evidence type="ECO:0000256" key="6">
    <source>
        <dbReference type="PIRSR" id="PIRSR601501-1"/>
    </source>
</evidence>
<protein>
    <recommendedName>
        <fullName evidence="9">Ni/Fe hydrogenase subunit alpha</fullName>
    </recommendedName>
</protein>
<dbReference type="InterPro" id="IPR001501">
    <property type="entry name" value="Ni-dep_hyd_lsu"/>
</dbReference>
<keyword evidence="6" id="KW-0408">Iron</keyword>
<feature type="binding site" evidence="6">
    <location>
        <position position="66"/>
    </location>
    <ligand>
        <name>Ni(2+)</name>
        <dbReference type="ChEBI" id="CHEBI:49786"/>
    </ligand>
</feature>
<keyword evidence="5" id="KW-0560">Oxidoreductase</keyword>
<dbReference type="Proteomes" id="UP000774699">
    <property type="component" value="Unassembled WGS sequence"/>
</dbReference>
<keyword evidence="6" id="KW-0460">Magnesium</keyword>
<evidence type="ECO:0000256" key="3">
    <source>
        <dbReference type="ARBA" id="ARBA00022596"/>
    </source>
</evidence>
<comment type="caution">
    <text evidence="7">The sequence shown here is derived from an EMBL/GenBank/DDBJ whole genome shotgun (WGS) entry which is preliminary data.</text>
</comment>
<gene>
    <name evidence="7" type="ORF">FJY86_00365</name>
</gene>
<dbReference type="PROSITE" id="PS00508">
    <property type="entry name" value="NI_HGENASE_L_2"/>
    <property type="match status" value="1"/>
</dbReference>
<dbReference type="EMBL" id="VGJJ01000002">
    <property type="protein sequence ID" value="MBM3281784.1"/>
    <property type="molecule type" value="Genomic_DNA"/>
</dbReference>